<organism evidence="2 3">
    <name type="scientific">Dorea longicatena</name>
    <dbReference type="NCBI Taxonomy" id="88431"/>
    <lineage>
        <taxon>Bacteria</taxon>
        <taxon>Bacillati</taxon>
        <taxon>Bacillota</taxon>
        <taxon>Clostridia</taxon>
        <taxon>Lachnospirales</taxon>
        <taxon>Lachnospiraceae</taxon>
        <taxon>Dorea</taxon>
    </lineage>
</organism>
<dbReference type="Proteomes" id="UP000284095">
    <property type="component" value="Unassembled WGS sequence"/>
</dbReference>
<dbReference type="AlphaFoldDB" id="A0A414T0S9"/>
<accession>A0A414T0S9</accession>
<feature type="domain" description="GGDEF" evidence="1">
    <location>
        <begin position="1"/>
        <end position="74"/>
    </location>
</feature>
<dbReference type="Gene3D" id="3.30.70.270">
    <property type="match status" value="1"/>
</dbReference>
<dbReference type="Pfam" id="PF00990">
    <property type="entry name" value="GGDEF"/>
    <property type="match status" value="1"/>
</dbReference>
<dbReference type="InterPro" id="IPR029787">
    <property type="entry name" value="Nucleotide_cyclase"/>
</dbReference>
<dbReference type="InterPro" id="IPR000160">
    <property type="entry name" value="GGDEF_dom"/>
</dbReference>
<sequence>MGGDEFVISLFGKTCAEVKAYVQALQREIDRADRPCDIEISAAIGYAWTDDREKKLDEADKAMYEKKEKMKQKR</sequence>
<dbReference type="PROSITE" id="PS50887">
    <property type="entry name" value="GGDEF"/>
    <property type="match status" value="1"/>
</dbReference>
<evidence type="ECO:0000313" key="3">
    <source>
        <dbReference type="Proteomes" id="UP000284095"/>
    </source>
</evidence>
<evidence type="ECO:0000259" key="1">
    <source>
        <dbReference type="PROSITE" id="PS50887"/>
    </source>
</evidence>
<dbReference type="InterPro" id="IPR043128">
    <property type="entry name" value="Rev_trsase/Diguanyl_cyclase"/>
</dbReference>
<dbReference type="EMBL" id="QRIC01000004">
    <property type="protein sequence ID" value="RHG27808.1"/>
    <property type="molecule type" value="Genomic_DNA"/>
</dbReference>
<comment type="caution">
    <text evidence="2">The sequence shown here is derived from an EMBL/GenBank/DDBJ whole genome shotgun (WGS) entry which is preliminary data.</text>
</comment>
<evidence type="ECO:0000313" key="2">
    <source>
        <dbReference type="EMBL" id="RHG27808.1"/>
    </source>
</evidence>
<protein>
    <submittedName>
        <fullName evidence="2">Diguanylate cyclase</fullName>
    </submittedName>
</protein>
<reference evidence="2 3" key="1">
    <citation type="submission" date="2018-08" db="EMBL/GenBank/DDBJ databases">
        <title>A genome reference for cultivated species of the human gut microbiota.</title>
        <authorList>
            <person name="Zou Y."/>
            <person name="Xue W."/>
            <person name="Luo G."/>
        </authorList>
    </citation>
    <scope>NUCLEOTIDE SEQUENCE [LARGE SCALE GENOMIC DNA]</scope>
    <source>
        <strain evidence="2 3">AM22-22</strain>
    </source>
</reference>
<gene>
    <name evidence="2" type="ORF">DW265_03340</name>
</gene>
<dbReference type="SUPFAM" id="SSF55073">
    <property type="entry name" value="Nucleotide cyclase"/>
    <property type="match status" value="1"/>
</dbReference>
<name>A0A414T0S9_9FIRM</name>
<proteinExistence type="predicted"/>
<keyword evidence="3" id="KW-1185">Reference proteome</keyword>